<evidence type="ECO:0000259" key="3">
    <source>
        <dbReference type="Pfam" id="PF01471"/>
    </source>
</evidence>
<feature type="compositionally biased region" description="Low complexity" evidence="1">
    <location>
        <begin position="278"/>
        <end position="291"/>
    </location>
</feature>
<protein>
    <submittedName>
        <fullName evidence="4">Peptidoglycan hydrolase-like protein with peptidoglycan-binding domain</fullName>
    </submittedName>
</protein>
<dbReference type="Pfam" id="PF01471">
    <property type="entry name" value="PG_binding_1"/>
    <property type="match status" value="1"/>
</dbReference>
<dbReference type="SUPFAM" id="SSF50494">
    <property type="entry name" value="Trypsin-like serine proteases"/>
    <property type="match status" value="1"/>
</dbReference>
<dbReference type="Gene3D" id="2.40.10.120">
    <property type="match status" value="1"/>
</dbReference>
<dbReference type="Gene3D" id="1.10.101.10">
    <property type="entry name" value="PGBD-like superfamily/PGBD"/>
    <property type="match status" value="1"/>
</dbReference>
<comment type="caution">
    <text evidence="4">The sequence shown here is derived from an EMBL/GenBank/DDBJ whole genome shotgun (WGS) entry which is preliminary data.</text>
</comment>
<keyword evidence="4" id="KW-0378">Hydrolase</keyword>
<dbReference type="InterPro" id="IPR009003">
    <property type="entry name" value="Peptidase_S1_PA"/>
</dbReference>
<evidence type="ECO:0000313" key="5">
    <source>
        <dbReference type="Proteomes" id="UP000517759"/>
    </source>
</evidence>
<dbReference type="Proteomes" id="UP000517759">
    <property type="component" value="Unassembled WGS sequence"/>
</dbReference>
<feature type="signal peptide" evidence="2">
    <location>
        <begin position="1"/>
        <end position="30"/>
    </location>
</feature>
<feature type="region of interest" description="Disordered" evidence="1">
    <location>
        <begin position="33"/>
        <end position="61"/>
    </location>
</feature>
<evidence type="ECO:0000256" key="1">
    <source>
        <dbReference type="SAM" id="MobiDB-lite"/>
    </source>
</evidence>
<dbReference type="InterPro" id="IPR036365">
    <property type="entry name" value="PGBD-like_sf"/>
</dbReference>
<dbReference type="GO" id="GO:0016787">
    <property type="term" value="F:hydrolase activity"/>
    <property type="evidence" value="ECO:0007669"/>
    <property type="project" value="UniProtKB-KW"/>
</dbReference>
<reference evidence="4 5" key="1">
    <citation type="submission" date="2020-08" db="EMBL/GenBank/DDBJ databases">
        <title>Genomic Encyclopedia of Type Strains, Phase IV (KMG-IV): sequencing the most valuable type-strain genomes for metagenomic binning, comparative biology and taxonomic classification.</title>
        <authorList>
            <person name="Goeker M."/>
        </authorList>
    </citation>
    <scope>NUCLEOTIDE SEQUENCE [LARGE SCALE GENOMIC DNA]</scope>
    <source>
        <strain evidence="4 5">DSM 24105</strain>
    </source>
</reference>
<name>A0A7W6F629_9HYPH</name>
<dbReference type="AlphaFoldDB" id="A0A7W6F629"/>
<feature type="region of interest" description="Disordered" evidence="1">
    <location>
        <begin position="278"/>
        <end position="313"/>
    </location>
</feature>
<dbReference type="SUPFAM" id="SSF47090">
    <property type="entry name" value="PGBD-like"/>
    <property type="match status" value="1"/>
</dbReference>
<sequence length="505" mass="50914">MIGNHGEMMIQLARLSALGCLLSLAQAAQAQAPAPFQPPVRPPAPPLAKPKPPVSPRPAADPAYAASQAAFEALPEALRKAIQDSLVWTGDYNAVTAGTYGRRTYEGIVAWQKRQGLEPTGILGARDRTALDAAGEAARKALRFTVQADPASGAVIGVPEKLLAKKSPLPRGTRWQSADARVTLDTTSYPAGSADLDGLFERATAVTPERKITYKVKKPDFLVVTGETPTGRFYIRHAAGAEGIRGFTMAYDKALTAEVDRLVIAVANSYLPFPEATPAPEAKPVAAAPNPYAGSGKPAGNTASPLAPPPLPGLTAPPAATGFAIGNGRILTSAAALEHCTVPRVGGAAARAAGRDATGNLALLETDARNPAAALPAIRSEPVTSGEALVVVGAEAKGAAVAPGSAGSGSVVAPLQPGAGGAPVLDRSGRLVGLVARFATAPRLIAGVMPPTSYAVVPGNVIAAFLAQAGVNTAKAAPNAAPAPASLGAAAAPVLGSIVAITCAR</sequence>
<dbReference type="InterPro" id="IPR002477">
    <property type="entry name" value="Peptidoglycan-bd-like"/>
</dbReference>
<evidence type="ECO:0000256" key="2">
    <source>
        <dbReference type="SAM" id="SignalP"/>
    </source>
</evidence>
<organism evidence="4 5">
    <name type="scientific">Methylobacterium brachythecii</name>
    <dbReference type="NCBI Taxonomy" id="1176177"/>
    <lineage>
        <taxon>Bacteria</taxon>
        <taxon>Pseudomonadati</taxon>
        <taxon>Pseudomonadota</taxon>
        <taxon>Alphaproteobacteria</taxon>
        <taxon>Hyphomicrobiales</taxon>
        <taxon>Methylobacteriaceae</taxon>
        <taxon>Methylobacterium</taxon>
    </lineage>
</organism>
<accession>A0A7W6F629</accession>
<feature type="compositionally biased region" description="Pro residues" evidence="1">
    <location>
        <begin position="35"/>
        <end position="56"/>
    </location>
</feature>
<keyword evidence="2" id="KW-0732">Signal</keyword>
<proteinExistence type="predicted"/>
<dbReference type="InterPro" id="IPR036366">
    <property type="entry name" value="PGBDSf"/>
</dbReference>
<evidence type="ECO:0000313" key="4">
    <source>
        <dbReference type="EMBL" id="MBB3901924.1"/>
    </source>
</evidence>
<dbReference type="EMBL" id="JACIDN010000002">
    <property type="protein sequence ID" value="MBB3901924.1"/>
    <property type="molecule type" value="Genomic_DNA"/>
</dbReference>
<feature type="domain" description="Peptidoglycan binding-like" evidence="3">
    <location>
        <begin position="79"/>
        <end position="126"/>
    </location>
</feature>
<feature type="chain" id="PRO_5031294582" evidence="2">
    <location>
        <begin position="31"/>
        <end position="505"/>
    </location>
</feature>
<gene>
    <name evidence="4" type="ORF">GGR33_001410</name>
</gene>